<keyword evidence="1" id="KW-0812">Transmembrane</keyword>
<organism evidence="2">
    <name type="scientific">marine sediment metagenome</name>
    <dbReference type="NCBI Taxonomy" id="412755"/>
    <lineage>
        <taxon>unclassified sequences</taxon>
        <taxon>metagenomes</taxon>
        <taxon>ecological metagenomes</taxon>
    </lineage>
</organism>
<evidence type="ECO:0000256" key="1">
    <source>
        <dbReference type="SAM" id="Phobius"/>
    </source>
</evidence>
<sequence length="231" mass="26141">MAVGDILKDIGINVDLGGLFGFTNIIQAFIFFLVAGLLVGAITFYVANKRQYNKKIEIFEEVNGKAIPVGSDKAREIVLPGTSIRAFFLQKRKFYIPRPSIQTGVGHYWYFIRRDGEWINIGLKNLNQEMNELKIHYDHTDMRMSNASLKKLIERNYKKLNWLKEYAPFIAMGMLIFMLGIVAFLVVNESKDLSGAFSSTADSFSESIDVFNEILLSMDNICSQSGIRGVT</sequence>
<keyword evidence="1" id="KW-0472">Membrane</keyword>
<proteinExistence type="predicted"/>
<comment type="caution">
    <text evidence="2">The sequence shown here is derived from an EMBL/GenBank/DDBJ whole genome shotgun (WGS) entry which is preliminary data.</text>
</comment>
<feature type="transmembrane region" description="Helical" evidence="1">
    <location>
        <begin position="166"/>
        <end position="187"/>
    </location>
</feature>
<gene>
    <name evidence="2" type="ORF">LCGC14_1387890</name>
</gene>
<protein>
    <submittedName>
        <fullName evidence="2">Uncharacterized protein</fullName>
    </submittedName>
</protein>
<name>A0A0F9K0Y7_9ZZZZ</name>
<feature type="transmembrane region" description="Helical" evidence="1">
    <location>
        <begin position="25"/>
        <end position="47"/>
    </location>
</feature>
<dbReference type="AlphaFoldDB" id="A0A0F9K0Y7"/>
<reference evidence="2" key="1">
    <citation type="journal article" date="2015" name="Nature">
        <title>Complex archaea that bridge the gap between prokaryotes and eukaryotes.</title>
        <authorList>
            <person name="Spang A."/>
            <person name="Saw J.H."/>
            <person name="Jorgensen S.L."/>
            <person name="Zaremba-Niedzwiedzka K."/>
            <person name="Martijn J."/>
            <person name="Lind A.E."/>
            <person name="van Eijk R."/>
            <person name="Schleper C."/>
            <person name="Guy L."/>
            <person name="Ettema T.J."/>
        </authorList>
    </citation>
    <scope>NUCLEOTIDE SEQUENCE</scope>
</reference>
<accession>A0A0F9K0Y7</accession>
<evidence type="ECO:0000313" key="2">
    <source>
        <dbReference type="EMBL" id="KKM75663.1"/>
    </source>
</evidence>
<keyword evidence="1" id="KW-1133">Transmembrane helix</keyword>
<dbReference type="EMBL" id="LAZR01008936">
    <property type="protein sequence ID" value="KKM75663.1"/>
    <property type="molecule type" value="Genomic_DNA"/>
</dbReference>